<dbReference type="SMART" id="SM00507">
    <property type="entry name" value="HNHc"/>
    <property type="match status" value="1"/>
</dbReference>
<name>A0A5E6XHC2_PSEFL</name>
<reference evidence="3 5" key="2">
    <citation type="submission" date="2024-03" db="EMBL/GenBank/DDBJ databases">
        <authorList>
            <person name="Alaster D. Moffat"/>
            <person name="Govind Chandra"/>
            <person name="Andrew W. Truman"/>
        </authorList>
    </citation>
    <scope>NUCLEOTIDE SEQUENCE [LARGE SCALE GENOMIC DNA]</scope>
    <source>
        <strain evidence="3">PS652</strain>
    </source>
</reference>
<dbReference type="Proteomes" id="UP000326595">
    <property type="component" value="Chromosome"/>
</dbReference>
<dbReference type="InterPro" id="IPR003615">
    <property type="entry name" value="HNH_nuc"/>
</dbReference>
<feature type="domain" description="HNH nuclease" evidence="2">
    <location>
        <begin position="245"/>
        <end position="299"/>
    </location>
</feature>
<evidence type="ECO:0000259" key="2">
    <source>
        <dbReference type="SMART" id="SM00507"/>
    </source>
</evidence>
<evidence type="ECO:0000256" key="1">
    <source>
        <dbReference type="SAM" id="MobiDB-lite"/>
    </source>
</evidence>
<dbReference type="CDD" id="cd00085">
    <property type="entry name" value="HNHc"/>
    <property type="match status" value="1"/>
</dbReference>
<gene>
    <name evidence="3" type="ORF">PS652_04181</name>
    <name evidence="4" type="ORF">PS652_05367</name>
</gene>
<accession>A0A5E6XHC2</accession>
<evidence type="ECO:0000313" key="3">
    <source>
        <dbReference type="EMBL" id="CAK9891326.1"/>
    </source>
</evidence>
<dbReference type="AlphaFoldDB" id="A0A5E6XHC2"/>
<organism evidence="4">
    <name type="scientific">Pseudomonas fluorescens</name>
    <dbReference type="NCBI Taxonomy" id="294"/>
    <lineage>
        <taxon>Bacteria</taxon>
        <taxon>Pseudomonadati</taxon>
        <taxon>Pseudomonadota</taxon>
        <taxon>Gammaproteobacteria</taxon>
        <taxon>Pseudomonadales</taxon>
        <taxon>Pseudomonadaceae</taxon>
        <taxon>Pseudomonas</taxon>
    </lineage>
</organism>
<protein>
    <recommendedName>
        <fullName evidence="2">HNH nuclease domain-containing protein</fullName>
    </recommendedName>
</protein>
<dbReference type="EMBL" id="CABVHG010000057">
    <property type="protein sequence ID" value="VVN40007.1"/>
    <property type="molecule type" value="Genomic_DNA"/>
</dbReference>
<feature type="region of interest" description="Disordered" evidence="1">
    <location>
        <begin position="155"/>
        <end position="176"/>
    </location>
</feature>
<sequence>MSKGDRLFRGPESHAAEKLSRDALAPFLNDRGYVVIADKRIQTGVATQQFISIRTPDSQILSMRVRLCWRRDGRNPNEKKYAAAQLAAHLRQGGWDATLEHITSRDTKRGLTHNLLVQRDEGAIIFAALIPIESLHAIWNRQREVSDDLQRRELKGRAKKNHAQNGTSPTLWLQDDRTPDGHEVADALWQWPGVIDLATLIPHVVESVVVDDTYDDCPAPDYSSLGRDEGERAPVLRSEVRRDPHVRRAVLERAGFACEREDCGKRRDFPGFLDVHHILGAEKSDRVYNCVALCPCCHREAHYAPYANDLNKQLLTYAKRFGGTAAAQWKGPPSCSAITSGGKAGSLPEEP</sequence>
<evidence type="ECO:0000313" key="5">
    <source>
        <dbReference type="Proteomes" id="UP000326595"/>
    </source>
</evidence>
<dbReference type="RefSeq" id="WP_224793878.1">
    <property type="nucleotide sequence ID" value="NZ_OZ024668.1"/>
</dbReference>
<proteinExistence type="predicted"/>
<feature type="region of interest" description="Disordered" evidence="1">
    <location>
        <begin position="330"/>
        <end position="351"/>
    </location>
</feature>
<dbReference type="EMBL" id="OZ024668">
    <property type="protein sequence ID" value="CAK9891326.1"/>
    <property type="molecule type" value="Genomic_DNA"/>
</dbReference>
<evidence type="ECO:0000313" key="4">
    <source>
        <dbReference type="EMBL" id="VVN40007.1"/>
    </source>
</evidence>
<reference evidence="4" key="1">
    <citation type="submission" date="2019-09" db="EMBL/GenBank/DDBJ databases">
        <authorList>
            <person name="Chandra G."/>
            <person name="Truman W A."/>
        </authorList>
    </citation>
    <scope>NUCLEOTIDE SEQUENCE [LARGE SCALE GENOMIC DNA]</scope>
    <source>
        <strain evidence="4">PS652</strain>
    </source>
</reference>